<accession>A0ABY4W598</accession>
<name>A0ABY4W598_9PROT</name>
<protein>
    <submittedName>
        <fullName evidence="1">Uncharacterized protein</fullName>
    </submittedName>
</protein>
<gene>
    <name evidence="1" type="ORF">NBZ79_05160</name>
</gene>
<dbReference type="Proteomes" id="UP001056291">
    <property type="component" value="Chromosome"/>
</dbReference>
<evidence type="ECO:0000313" key="1">
    <source>
        <dbReference type="EMBL" id="USG62368.1"/>
    </source>
</evidence>
<sequence>MNDTTQSGAAGAPTAAGGLVIPDLSALSALQKQNMQKMTAAVETASHGLQDIVSQQRSTLQETAENLQASLSTARPSDQSGIVSFPDIQSQISNLSTTIENMNSVATTLTASTTKSFDTVTQSLTEALAAIEDVAQKFSSGG</sequence>
<organism evidence="1 2">
    <name type="scientific">Sneathiella marina</name>
    <dbReference type="NCBI Taxonomy" id="2950108"/>
    <lineage>
        <taxon>Bacteria</taxon>
        <taxon>Pseudomonadati</taxon>
        <taxon>Pseudomonadota</taxon>
        <taxon>Alphaproteobacteria</taxon>
        <taxon>Sneathiellales</taxon>
        <taxon>Sneathiellaceae</taxon>
        <taxon>Sneathiella</taxon>
    </lineage>
</organism>
<reference evidence="1" key="1">
    <citation type="submission" date="2022-06" db="EMBL/GenBank/DDBJ databases">
        <title>Sneathiella actinostolidae sp. nov., isolated from a sea anemonein the Western Pacific Ocean.</title>
        <authorList>
            <person name="Wei M.J."/>
        </authorList>
    </citation>
    <scope>NUCLEOTIDE SEQUENCE</scope>
    <source>
        <strain evidence="1">PHK-P5</strain>
    </source>
</reference>
<keyword evidence="2" id="KW-1185">Reference proteome</keyword>
<proteinExistence type="predicted"/>
<evidence type="ECO:0000313" key="2">
    <source>
        <dbReference type="Proteomes" id="UP001056291"/>
    </source>
</evidence>
<dbReference type="EMBL" id="CP098747">
    <property type="protein sequence ID" value="USG62368.1"/>
    <property type="molecule type" value="Genomic_DNA"/>
</dbReference>
<dbReference type="RefSeq" id="WP_251936072.1">
    <property type="nucleotide sequence ID" value="NZ_CP098747.1"/>
</dbReference>